<evidence type="ECO:0000313" key="2">
    <source>
        <dbReference type="Proteomes" id="UP000217277"/>
    </source>
</evidence>
<proteinExistence type="predicted"/>
<name>A0ACA8DXB4_9GAMM</name>
<reference evidence="1" key="1">
    <citation type="submission" date="2015-03" db="EMBL/GenBank/DDBJ databases">
        <authorList>
            <person name="Xie B.-B."/>
            <person name="Rong J.-C."/>
            <person name="Qin Q.-L."/>
            <person name="Zhang Y.-Z."/>
        </authorList>
    </citation>
    <scope>NUCLEOTIDE SEQUENCE</scope>
    <source>
        <strain evidence="1">DSM 14585</strain>
    </source>
</reference>
<sequence>MKPIKHVVIAGGGTAGWITAALLNKVLDKVIKITLIESSTIGTIGVGEATIPPIIQLNNALGINEQDFINATNASIKLGIEFENWKTPSHSYMHAFGSFGKDFPFCDFYNFWVKGHISGAEESLWDFSLNYQAAKQHKFAPLNTLPNTQLPGLSYAYHFDATLYAEFLKKLATSRGVEHIDAKIEQVEQCPLSGDIKSLTLGNTQQINGDLFIDATGQRALLIEQTLNTGFVDWSHYLPCDSAVAVQSQGTSELKPYTRSIAHSAGWQWQIPLQSRIGNGLVYCSRYLSDDAATQLLLNNLPTEPMTEPMTEPRVIKFKTGRRLKQWHKNVVSVGLASGFLEPLESTSIHLIQSAVTRLIKLFPHNGISDALVTEFNKQSVIEIEHIRDFIILHYTLTAREDSPFWRQCKQMDIPESLAHKIKLFKQTGKVVRENDELFAEVAWQQVFIGQGLIPEDYNSIVDSLSSEQLNDLFSTLKTLITSTVDQLPTHKNFLAKIKKA</sequence>
<evidence type="ECO:0000313" key="1">
    <source>
        <dbReference type="EMBL" id="ATC82507.1"/>
    </source>
</evidence>
<keyword evidence="2" id="KW-1185">Reference proteome</keyword>
<accession>A0ACA8DXB4</accession>
<protein>
    <submittedName>
        <fullName evidence="1">FADH2 O2-dependent halogenase I</fullName>
    </submittedName>
</protein>
<dbReference type="Proteomes" id="UP000217277">
    <property type="component" value="Chromosome I"/>
</dbReference>
<organism evidence="1 2">
    <name type="scientific">Pseudoalteromonas agarivorans DSM 14585</name>
    <dbReference type="NCBI Taxonomy" id="1312369"/>
    <lineage>
        <taxon>Bacteria</taxon>
        <taxon>Pseudomonadati</taxon>
        <taxon>Pseudomonadota</taxon>
        <taxon>Gammaproteobacteria</taxon>
        <taxon>Alteromonadales</taxon>
        <taxon>Pseudoalteromonadaceae</taxon>
        <taxon>Pseudoalteromonas</taxon>
    </lineage>
</organism>
<dbReference type="EMBL" id="CP011011">
    <property type="protein sequence ID" value="ATC82507.1"/>
    <property type="molecule type" value="Genomic_DNA"/>
</dbReference>
<gene>
    <name evidence="1" type="primary">prnA</name>
    <name evidence="1" type="ORF">PAGA_a2201</name>
</gene>